<dbReference type="EMBL" id="AP023213">
    <property type="protein sequence ID" value="BCO11465.1"/>
    <property type="molecule type" value="Genomic_DNA"/>
</dbReference>
<dbReference type="AlphaFoldDB" id="A0A7R7FSC1"/>
<sequence length="39" mass="4441">MLARIQRMHQIAAMPPISILHTTSCEWKGNIPTPSLQRL</sequence>
<keyword evidence="2" id="KW-1185">Reference proteome</keyword>
<gene>
    <name evidence="1" type="ORF">GEOBRER4_n2755</name>
</gene>
<evidence type="ECO:0000313" key="2">
    <source>
        <dbReference type="Proteomes" id="UP000515472"/>
    </source>
</evidence>
<evidence type="ECO:0000313" key="1">
    <source>
        <dbReference type="EMBL" id="BCO11465.1"/>
    </source>
</evidence>
<organism evidence="1 2">
    <name type="scientific">Citrifermentans bremense</name>
    <dbReference type="NCBI Taxonomy" id="60035"/>
    <lineage>
        <taxon>Bacteria</taxon>
        <taxon>Pseudomonadati</taxon>
        <taxon>Thermodesulfobacteriota</taxon>
        <taxon>Desulfuromonadia</taxon>
        <taxon>Geobacterales</taxon>
        <taxon>Geobacteraceae</taxon>
        <taxon>Citrifermentans</taxon>
    </lineage>
</organism>
<protein>
    <submittedName>
        <fullName evidence="1">Uncharacterized protein</fullName>
    </submittedName>
</protein>
<reference evidence="1 2" key="1">
    <citation type="submission" date="2020-06" db="EMBL/GenBank/DDBJ databases">
        <title>Interaction of electrochemicaly active bacteria, Geobacter bremensis R4 on different carbon anode.</title>
        <authorList>
            <person name="Meng L."/>
            <person name="Yoshida N."/>
        </authorList>
    </citation>
    <scope>NUCLEOTIDE SEQUENCE [LARGE SCALE GENOMIC DNA]</scope>
    <source>
        <strain evidence="1 2">R4</strain>
    </source>
</reference>
<dbReference type="Proteomes" id="UP000515472">
    <property type="component" value="Chromosome"/>
</dbReference>
<proteinExistence type="predicted"/>
<name>A0A7R7FSC1_9BACT</name>
<accession>A0A7R7FSC1</accession>